<proteinExistence type="predicted"/>
<reference evidence="1" key="1">
    <citation type="submission" date="2023-06" db="EMBL/GenBank/DDBJ databases">
        <title>Multi-omics analyses reveal the molecular pathogenesis toolkit of Lasiodiplodia hormozganensis, a cross-kingdom pathogen.</title>
        <authorList>
            <person name="Felix C."/>
            <person name="Meneses R."/>
            <person name="Goncalves M.F.M."/>
            <person name="Tilleman L."/>
            <person name="Duarte A.S."/>
            <person name="Jorrin-Novo J.V."/>
            <person name="Van De Peer Y."/>
            <person name="Deforce D."/>
            <person name="Van Nieuwerburgh F."/>
            <person name="Esteves A.C."/>
            <person name="Alves A."/>
        </authorList>
    </citation>
    <scope>NUCLEOTIDE SEQUENCE</scope>
    <source>
        <strain evidence="1">CBS 339.90</strain>
    </source>
</reference>
<dbReference type="AlphaFoldDB" id="A0AA39XTU3"/>
<sequence>MEFARSTLKVPAPKVLDWNSRLGSANPVDAEYILMQKLPGVPLDTVWDRKEFGRHHLLALARQIFELEKSFLDITFRDIGAIHYKGDVTPSKDFIYSNPGGETSDSRFVIGPIIGPQWVSNGRWASSVEYLTAIVKRELQAVDTAPQLPQSLDSLLGPGAYRPTAAKKHLFGNMCLQLLEHIIPTPSSPISQYHLWHNRLNEDSILVDINDPGKITGITGWDNAQIAPLFKQKIWPNFANWDHNADSKYGYEESPDWKTKDDEPFCNDDKYYELSNEILRLHQRPDTIHADRYQSTTAGFFLKQMEYIFDDEEAGMVHEVICLQKLWKKGFRHVQKKSRGPFPVKLTRRRIRTIYRDLERYRRGGNYAGYLRARMEKLMPWLGAVSHANYGKSKKMLNKYKKLFVRKGWVYEKDWPWDS</sequence>
<evidence type="ECO:0000313" key="2">
    <source>
        <dbReference type="Proteomes" id="UP001175001"/>
    </source>
</evidence>
<accession>A0AA39XTU3</accession>
<dbReference type="GO" id="GO:0005739">
    <property type="term" value="C:mitochondrion"/>
    <property type="evidence" value="ECO:0007669"/>
    <property type="project" value="TreeGrafter"/>
</dbReference>
<organism evidence="1 2">
    <name type="scientific">Lasiodiplodia hormozganensis</name>
    <dbReference type="NCBI Taxonomy" id="869390"/>
    <lineage>
        <taxon>Eukaryota</taxon>
        <taxon>Fungi</taxon>
        <taxon>Dikarya</taxon>
        <taxon>Ascomycota</taxon>
        <taxon>Pezizomycotina</taxon>
        <taxon>Dothideomycetes</taxon>
        <taxon>Dothideomycetes incertae sedis</taxon>
        <taxon>Botryosphaeriales</taxon>
        <taxon>Botryosphaeriaceae</taxon>
        <taxon>Lasiodiplodia</taxon>
    </lineage>
</organism>
<dbReference type="PANTHER" id="PTHR36091:SF1">
    <property type="entry name" value="ALTERED INHERITANCE OF MITOCHONDRIA PROTEIN 9, MITOCHONDRIAL"/>
    <property type="match status" value="1"/>
</dbReference>
<dbReference type="Proteomes" id="UP001175001">
    <property type="component" value="Unassembled WGS sequence"/>
</dbReference>
<protein>
    <recommendedName>
        <fullName evidence="3">Aminoglycoside phosphotransferase domain-containing protein</fullName>
    </recommendedName>
</protein>
<name>A0AA39XTU3_9PEZI</name>
<evidence type="ECO:0000313" key="1">
    <source>
        <dbReference type="EMBL" id="KAK0640108.1"/>
    </source>
</evidence>
<dbReference type="InterPro" id="IPR051035">
    <property type="entry name" value="Mito_inheritance_9"/>
</dbReference>
<dbReference type="PANTHER" id="PTHR36091">
    <property type="entry name" value="ALTERED INHERITANCE OF MITOCHONDRIA PROTEIN 9, MITOCHONDRIAL"/>
    <property type="match status" value="1"/>
</dbReference>
<gene>
    <name evidence="1" type="ORF">DIS24_g9660</name>
</gene>
<dbReference type="EMBL" id="JAUJDW010000089">
    <property type="protein sequence ID" value="KAK0640108.1"/>
    <property type="molecule type" value="Genomic_DNA"/>
</dbReference>
<comment type="caution">
    <text evidence="1">The sequence shown here is derived from an EMBL/GenBank/DDBJ whole genome shotgun (WGS) entry which is preliminary data.</text>
</comment>
<keyword evidence="2" id="KW-1185">Reference proteome</keyword>
<evidence type="ECO:0008006" key="3">
    <source>
        <dbReference type="Google" id="ProtNLM"/>
    </source>
</evidence>